<dbReference type="InterPro" id="IPR001563">
    <property type="entry name" value="Peptidase_S10"/>
</dbReference>
<dbReference type="GO" id="GO:0016301">
    <property type="term" value="F:kinase activity"/>
    <property type="evidence" value="ECO:0007669"/>
    <property type="project" value="UniProtKB-KW"/>
</dbReference>
<comment type="caution">
    <text evidence="3">The sequence shown here is derived from an EMBL/GenBank/DDBJ whole genome shotgun (WGS) entry which is preliminary data.</text>
</comment>
<dbReference type="GO" id="GO:0006508">
    <property type="term" value="P:proteolysis"/>
    <property type="evidence" value="ECO:0007669"/>
    <property type="project" value="InterPro"/>
</dbReference>
<evidence type="ECO:0000313" key="4">
    <source>
        <dbReference type="Proteomes" id="UP000245207"/>
    </source>
</evidence>
<keyword evidence="3" id="KW-0808">Transferase</keyword>
<feature type="region of interest" description="Disordered" evidence="2">
    <location>
        <begin position="173"/>
        <end position="205"/>
    </location>
</feature>
<keyword evidence="4" id="KW-1185">Reference proteome</keyword>
<dbReference type="EMBL" id="PKPP01003788">
    <property type="protein sequence ID" value="PWA67673.1"/>
    <property type="molecule type" value="Genomic_DNA"/>
</dbReference>
<dbReference type="Gene3D" id="3.40.50.1820">
    <property type="entry name" value="alpha/beta hydrolase"/>
    <property type="match status" value="1"/>
</dbReference>
<evidence type="ECO:0000313" key="3">
    <source>
        <dbReference type="EMBL" id="PWA67673.1"/>
    </source>
</evidence>
<dbReference type="Proteomes" id="UP000245207">
    <property type="component" value="Unassembled WGS sequence"/>
</dbReference>
<gene>
    <name evidence="3" type="ORF">CTI12_AA316040</name>
</gene>
<dbReference type="InterPro" id="IPR029058">
    <property type="entry name" value="AB_hydrolase_fold"/>
</dbReference>
<protein>
    <submittedName>
        <fullName evidence="3">Serine/threonine-protein kinase WNK11</fullName>
    </submittedName>
</protein>
<sequence>MGKLQIPRLQGGMWTQSSQGACWGASSSKEQLSKDLNDEMCLKKPLGKVNSYEERTRVRHTRGNDLRVLMQVQQQTYGESYAGHFVPQFASLILSENKKRNQTIINLKGIAAAVYNADTGGECRSVSRTTKYLHSSRKNWLSVPIMSGMTSASYIAVPSSSTVVPLTPETTHPWPAANDSEVKPDPCVSPAADGRSEERRNIQQNISPSSVVMPLTLNKEKNPELKAFIEKCIGHKRVRPSACELLNDPFLEIGDDDKRAEVLIPIALLDNTIDVSRAISLWADLVHSGVVSLHVLIIHLCASELGHLCVEQLWVYRLSLSWQWYPYNAKVKYAAVLEERPRLPVDKIRLGREQVTKNKYQLVSHSWFTGGEHWGLKWVFGAEISVGIGAEMGLRWVHLGAEMGVN</sequence>
<proteinExistence type="inferred from homology"/>
<dbReference type="AlphaFoldDB" id="A0A2U1N2F3"/>
<comment type="similarity">
    <text evidence="1">Belongs to the peptidase S10 family.</text>
</comment>
<keyword evidence="3" id="KW-0418">Kinase</keyword>
<dbReference type="GO" id="GO:0004185">
    <property type="term" value="F:serine-type carboxypeptidase activity"/>
    <property type="evidence" value="ECO:0007669"/>
    <property type="project" value="InterPro"/>
</dbReference>
<evidence type="ECO:0000256" key="2">
    <source>
        <dbReference type="SAM" id="MobiDB-lite"/>
    </source>
</evidence>
<dbReference type="Pfam" id="PF00450">
    <property type="entry name" value="Peptidase_S10"/>
    <property type="match status" value="1"/>
</dbReference>
<organism evidence="3 4">
    <name type="scientific">Artemisia annua</name>
    <name type="common">Sweet wormwood</name>
    <dbReference type="NCBI Taxonomy" id="35608"/>
    <lineage>
        <taxon>Eukaryota</taxon>
        <taxon>Viridiplantae</taxon>
        <taxon>Streptophyta</taxon>
        <taxon>Embryophyta</taxon>
        <taxon>Tracheophyta</taxon>
        <taxon>Spermatophyta</taxon>
        <taxon>Magnoliopsida</taxon>
        <taxon>eudicotyledons</taxon>
        <taxon>Gunneridae</taxon>
        <taxon>Pentapetalae</taxon>
        <taxon>asterids</taxon>
        <taxon>campanulids</taxon>
        <taxon>Asterales</taxon>
        <taxon>Asteraceae</taxon>
        <taxon>Asteroideae</taxon>
        <taxon>Anthemideae</taxon>
        <taxon>Artemisiinae</taxon>
        <taxon>Artemisia</taxon>
    </lineage>
</organism>
<reference evidence="3 4" key="1">
    <citation type="journal article" date="2018" name="Mol. Plant">
        <title>The genome of Artemisia annua provides insight into the evolution of Asteraceae family and artemisinin biosynthesis.</title>
        <authorList>
            <person name="Shen Q."/>
            <person name="Zhang L."/>
            <person name="Liao Z."/>
            <person name="Wang S."/>
            <person name="Yan T."/>
            <person name="Shi P."/>
            <person name="Liu M."/>
            <person name="Fu X."/>
            <person name="Pan Q."/>
            <person name="Wang Y."/>
            <person name="Lv Z."/>
            <person name="Lu X."/>
            <person name="Zhang F."/>
            <person name="Jiang W."/>
            <person name="Ma Y."/>
            <person name="Chen M."/>
            <person name="Hao X."/>
            <person name="Li L."/>
            <person name="Tang Y."/>
            <person name="Lv G."/>
            <person name="Zhou Y."/>
            <person name="Sun X."/>
            <person name="Brodelius P.E."/>
            <person name="Rose J.K.C."/>
            <person name="Tang K."/>
        </authorList>
    </citation>
    <scope>NUCLEOTIDE SEQUENCE [LARGE SCALE GENOMIC DNA]</scope>
    <source>
        <strain evidence="4">cv. Huhao1</strain>
        <tissue evidence="3">Leaf</tissue>
    </source>
</reference>
<name>A0A2U1N2F3_ARTAN</name>
<dbReference type="SUPFAM" id="SSF53474">
    <property type="entry name" value="alpha/beta-Hydrolases"/>
    <property type="match status" value="1"/>
</dbReference>
<dbReference type="OrthoDB" id="4062651at2759"/>
<dbReference type="STRING" id="35608.A0A2U1N2F3"/>
<accession>A0A2U1N2F3</accession>
<evidence type="ECO:0000256" key="1">
    <source>
        <dbReference type="ARBA" id="ARBA00009431"/>
    </source>
</evidence>